<organism evidence="1 2">
    <name type="scientific">Hyalomma asiaticum</name>
    <name type="common">Tick</name>
    <dbReference type="NCBI Taxonomy" id="266040"/>
    <lineage>
        <taxon>Eukaryota</taxon>
        <taxon>Metazoa</taxon>
        <taxon>Ecdysozoa</taxon>
        <taxon>Arthropoda</taxon>
        <taxon>Chelicerata</taxon>
        <taxon>Arachnida</taxon>
        <taxon>Acari</taxon>
        <taxon>Parasitiformes</taxon>
        <taxon>Ixodida</taxon>
        <taxon>Ixodoidea</taxon>
        <taxon>Ixodidae</taxon>
        <taxon>Hyalomminae</taxon>
        <taxon>Hyalomma</taxon>
    </lineage>
</organism>
<gene>
    <name evidence="1" type="ORF">HPB50_026997</name>
</gene>
<name>A0ACB7STS8_HYAAI</name>
<reference evidence="1" key="1">
    <citation type="submission" date="2020-05" db="EMBL/GenBank/DDBJ databases">
        <title>Large-scale comparative analyses of tick genomes elucidate their genetic diversity and vector capacities.</title>
        <authorList>
            <person name="Jia N."/>
            <person name="Wang J."/>
            <person name="Shi W."/>
            <person name="Du L."/>
            <person name="Sun Y."/>
            <person name="Zhan W."/>
            <person name="Jiang J."/>
            <person name="Wang Q."/>
            <person name="Zhang B."/>
            <person name="Ji P."/>
            <person name="Sakyi L.B."/>
            <person name="Cui X."/>
            <person name="Yuan T."/>
            <person name="Jiang B."/>
            <person name="Yang W."/>
            <person name="Lam T.T.-Y."/>
            <person name="Chang Q."/>
            <person name="Ding S."/>
            <person name="Wang X."/>
            <person name="Zhu J."/>
            <person name="Ruan X."/>
            <person name="Zhao L."/>
            <person name="Wei J."/>
            <person name="Que T."/>
            <person name="Du C."/>
            <person name="Cheng J."/>
            <person name="Dai P."/>
            <person name="Han X."/>
            <person name="Huang E."/>
            <person name="Gao Y."/>
            <person name="Liu J."/>
            <person name="Shao H."/>
            <person name="Ye R."/>
            <person name="Li L."/>
            <person name="Wei W."/>
            <person name="Wang X."/>
            <person name="Wang C."/>
            <person name="Yang T."/>
            <person name="Huo Q."/>
            <person name="Li W."/>
            <person name="Guo W."/>
            <person name="Chen H."/>
            <person name="Zhou L."/>
            <person name="Ni X."/>
            <person name="Tian J."/>
            <person name="Zhou Y."/>
            <person name="Sheng Y."/>
            <person name="Liu T."/>
            <person name="Pan Y."/>
            <person name="Xia L."/>
            <person name="Li J."/>
            <person name="Zhao F."/>
            <person name="Cao W."/>
        </authorList>
    </citation>
    <scope>NUCLEOTIDE SEQUENCE</scope>
    <source>
        <strain evidence="1">Hyas-2018</strain>
    </source>
</reference>
<accession>A0ACB7STS8</accession>
<keyword evidence="2" id="KW-1185">Reference proteome</keyword>
<evidence type="ECO:0000313" key="1">
    <source>
        <dbReference type="EMBL" id="KAH6937356.1"/>
    </source>
</evidence>
<comment type="caution">
    <text evidence="1">The sequence shown here is derived from an EMBL/GenBank/DDBJ whole genome shotgun (WGS) entry which is preliminary data.</text>
</comment>
<dbReference type="Proteomes" id="UP000821845">
    <property type="component" value="Chromosome 3"/>
</dbReference>
<dbReference type="EMBL" id="CM023483">
    <property type="protein sequence ID" value="KAH6937356.1"/>
    <property type="molecule type" value="Genomic_DNA"/>
</dbReference>
<protein>
    <submittedName>
        <fullName evidence="1">Uncharacterized protein</fullName>
    </submittedName>
</protein>
<sequence length="96" mass="10299">MTALQLGVPFPSTASSQGSFSLPDPPLQPTEESAAVNLVHHFAGADALLSAEKLKQARQEMPGRTWSRAAVQKETRKRGMPPISPPPHESTPPLPH</sequence>
<evidence type="ECO:0000313" key="2">
    <source>
        <dbReference type="Proteomes" id="UP000821845"/>
    </source>
</evidence>
<proteinExistence type="predicted"/>